<sequence length="74" mass="7771">MFERRHMLRLAPLLCLPAPAMASTVVTTRAASGGIASDLVGACEREAHRAPLDAAISWRCPICGCPGRGAEPGR</sequence>
<dbReference type="RefSeq" id="WP_216873191.1">
    <property type="nucleotide sequence ID" value="NZ_JAERQM010000001.1"/>
</dbReference>
<gene>
    <name evidence="2" type="ORF">JJQ90_04265</name>
</gene>
<feature type="chain" id="PRO_5046937617" description="Secreted protein" evidence="1">
    <location>
        <begin position="23"/>
        <end position="74"/>
    </location>
</feature>
<dbReference type="Proteomes" id="UP000689967">
    <property type="component" value="Unassembled WGS sequence"/>
</dbReference>
<keyword evidence="1" id="KW-0732">Signal</keyword>
<evidence type="ECO:0000313" key="2">
    <source>
        <dbReference type="EMBL" id="MBU8542903.1"/>
    </source>
</evidence>
<keyword evidence="3" id="KW-1185">Reference proteome</keyword>
<evidence type="ECO:0000313" key="3">
    <source>
        <dbReference type="Proteomes" id="UP000689967"/>
    </source>
</evidence>
<proteinExistence type="predicted"/>
<organism evidence="2 3">
    <name type="scientific">Falsiroseomonas oleicola</name>
    <dbReference type="NCBI Taxonomy" id="2801474"/>
    <lineage>
        <taxon>Bacteria</taxon>
        <taxon>Pseudomonadati</taxon>
        <taxon>Pseudomonadota</taxon>
        <taxon>Alphaproteobacteria</taxon>
        <taxon>Acetobacterales</taxon>
        <taxon>Roseomonadaceae</taxon>
        <taxon>Falsiroseomonas</taxon>
    </lineage>
</organism>
<feature type="signal peptide" evidence="1">
    <location>
        <begin position="1"/>
        <end position="22"/>
    </location>
</feature>
<dbReference type="EMBL" id="JAERQM010000001">
    <property type="protein sequence ID" value="MBU8542903.1"/>
    <property type="molecule type" value="Genomic_DNA"/>
</dbReference>
<protein>
    <recommendedName>
        <fullName evidence="4">Secreted protein</fullName>
    </recommendedName>
</protein>
<evidence type="ECO:0008006" key="4">
    <source>
        <dbReference type="Google" id="ProtNLM"/>
    </source>
</evidence>
<name>A0ABS6H584_9PROT</name>
<evidence type="ECO:0000256" key="1">
    <source>
        <dbReference type="SAM" id="SignalP"/>
    </source>
</evidence>
<comment type="caution">
    <text evidence="2">The sequence shown here is derived from an EMBL/GenBank/DDBJ whole genome shotgun (WGS) entry which is preliminary data.</text>
</comment>
<accession>A0ABS6H584</accession>
<reference evidence="2 3" key="1">
    <citation type="submission" date="2021-01" db="EMBL/GenBank/DDBJ databases">
        <title>Roseomonas sp. nov, a bacterium isolated from an oil production mixture in Yumen Oilfield.</title>
        <authorList>
            <person name="Wu D."/>
        </authorList>
    </citation>
    <scope>NUCLEOTIDE SEQUENCE [LARGE SCALE GENOMIC DNA]</scope>
    <source>
        <strain evidence="2 3">ROY-5-3</strain>
    </source>
</reference>